<evidence type="ECO:0000313" key="3">
    <source>
        <dbReference type="Proteomes" id="UP001201812"/>
    </source>
</evidence>
<proteinExistence type="predicted"/>
<name>A0AAD4R2Q3_9BILA</name>
<keyword evidence="1" id="KW-0812">Transmembrane</keyword>
<comment type="caution">
    <text evidence="2">The sequence shown here is derived from an EMBL/GenBank/DDBJ whole genome shotgun (WGS) entry which is preliminary data.</text>
</comment>
<keyword evidence="1" id="KW-1133">Transmembrane helix</keyword>
<dbReference type="EMBL" id="JAKKPZ010000056">
    <property type="protein sequence ID" value="KAI1705482.1"/>
    <property type="molecule type" value="Genomic_DNA"/>
</dbReference>
<reference evidence="2" key="1">
    <citation type="submission" date="2022-01" db="EMBL/GenBank/DDBJ databases">
        <title>Genome Sequence Resource for Two Populations of Ditylenchus destructor, the Migratory Endoparasitic Phytonematode.</title>
        <authorList>
            <person name="Zhang H."/>
            <person name="Lin R."/>
            <person name="Xie B."/>
        </authorList>
    </citation>
    <scope>NUCLEOTIDE SEQUENCE</scope>
    <source>
        <strain evidence="2">BazhouSP</strain>
    </source>
</reference>
<evidence type="ECO:0000256" key="1">
    <source>
        <dbReference type="SAM" id="Phobius"/>
    </source>
</evidence>
<organism evidence="2 3">
    <name type="scientific">Ditylenchus destructor</name>
    <dbReference type="NCBI Taxonomy" id="166010"/>
    <lineage>
        <taxon>Eukaryota</taxon>
        <taxon>Metazoa</taxon>
        <taxon>Ecdysozoa</taxon>
        <taxon>Nematoda</taxon>
        <taxon>Chromadorea</taxon>
        <taxon>Rhabditida</taxon>
        <taxon>Tylenchina</taxon>
        <taxon>Tylenchomorpha</taxon>
        <taxon>Sphaerularioidea</taxon>
        <taxon>Anguinidae</taxon>
        <taxon>Anguininae</taxon>
        <taxon>Ditylenchus</taxon>
    </lineage>
</organism>
<dbReference type="Proteomes" id="UP001201812">
    <property type="component" value="Unassembled WGS sequence"/>
</dbReference>
<accession>A0AAD4R2Q3</accession>
<evidence type="ECO:0000313" key="2">
    <source>
        <dbReference type="EMBL" id="KAI1705482.1"/>
    </source>
</evidence>
<feature type="transmembrane region" description="Helical" evidence="1">
    <location>
        <begin position="176"/>
        <end position="196"/>
    </location>
</feature>
<keyword evidence="1" id="KW-0472">Membrane</keyword>
<gene>
    <name evidence="2" type="ORF">DdX_13620</name>
</gene>
<dbReference type="AlphaFoldDB" id="A0AAD4R2Q3"/>
<keyword evidence="3" id="KW-1185">Reference proteome</keyword>
<sequence length="201" mass="21980">MYSVDPPILVPRKKQRNCSLHKIGHMLILALAYTLLILAAFSAVQVSAQIADSDDYRDPDAEQDALLQNGRGRARPVTTVYDPASRDFTARCLRLAQYSGPKACEIFNACCSEENVLNKLNGDRCQRGDPANGCTPNFQGDGVQWSQCKAYNCTQEITTTTTTTVASPLSMAVSPFSGTILTNAFTMAAVALMFQFRRIIS</sequence>
<protein>
    <submittedName>
        <fullName evidence="2">Uncharacterized protein</fullName>
    </submittedName>
</protein>